<dbReference type="InterPro" id="IPR011009">
    <property type="entry name" value="Kinase-like_dom_sf"/>
</dbReference>
<dbReference type="InterPro" id="IPR000719">
    <property type="entry name" value="Prot_kinase_dom"/>
</dbReference>
<dbReference type="OrthoDB" id="4062651at2759"/>
<organism evidence="2 3">
    <name type="scientific">Rhizoctonia solani AG-3 Rhs1AP</name>
    <dbReference type="NCBI Taxonomy" id="1086054"/>
    <lineage>
        <taxon>Eukaryota</taxon>
        <taxon>Fungi</taxon>
        <taxon>Dikarya</taxon>
        <taxon>Basidiomycota</taxon>
        <taxon>Agaricomycotina</taxon>
        <taxon>Agaricomycetes</taxon>
        <taxon>Cantharellales</taxon>
        <taxon>Ceratobasidiaceae</taxon>
        <taxon>Rhizoctonia</taxon>
    </lineage>
</organism>
<accession>X8ITM4</accession>
<sequence>MPNNAHSTLSASGTGLRPKATVSYANLSNKDMFQLLFEHGCKDLSSQIHPAGCSEYPVIGGGYGDIYKGKTQDGTDVAIKVLRRSSSLDPKSVKHAMREVHRWSKARHPNIHELMGVIDFRGQLGMVSLWMEHGDLRSFILKNPGVDRYPWCIQVAAGVSYLHTNDMFLATTLVELSALCLGLQMNILVSKDITVRISDFDCSIISDSSLLFSATGQATSLRYAAPELMGSSDDEAGVEKTRQSDVYALGMTLLEIVTGAPPYSEYRFDFGVLNALARGNFPKRPPALSEENRKDAFWNLLVRCWNPDRAARPSAQRVLTRLQVETDPPEFKDVGPVGKYMSLEMF</sequence>
<evidence type="ECO:0000313" key="3">
    <source>
        <dbReference type="Proteomes" id="UP000030108"/>
    </source>
</evidence>
<dbReference type="PANTHER" id="PTHR44329">
    <property type="entry name" value="SERINE/THREONINE-PROTEIN KINASE TNNI3K-RELATED"/>
    <property type="match status" value="1"/>
</dbReference>
<dbReference type="EMBL" id="JATN01000322">
    <property type="protein sequence ID" value="EUC53478.1"/>
    <property type="molecule type" value="Genomic_DNA"/>
</dbReference>
<gene>
    <name evidence="2" type="ORF">RSOL_004350</name>
</gene>
<evidence type="ECO:0000259" key="1">
    <source>
        <dbReference type="PROSITE" id="PS50011"/>
    </source>
</evidence>
<keyword evidence="2" id="KW-0808">Transferase</keyword>
<keyword evidence="2" id="KW-0418">Kinase</keyword>
<feature type="non-terminal residue" evidence="2">
    <location>
        <position position="346"/>
    </location>
</feature>
<dbReference type="InterPro" id="IPR051681">
    <property type="entry name" value="Ser/Thr_Kinases-Pseudokinases"/>
</dbReference>
<dbReference type="AlphaFoldDB" id="X8ITM4"/>
<dbReference type="GO" id="GO:0004674">
    <property type="term" value="F:protein serine/threonine kinase activity"/>
    <property type="evidence" value="ECO:0007669"/>
    <property type="project" value="TreeGrafter"/>
</dbReference>
<dbReference type="PROSITE" id="PS50011">
    <property type="entry name" value="PROTEIN_KINASE_DOM"/>
    <property type="match status" value="1"/>
</dbReference>
<dbReference type="Gene3D" id="1.10.510.10">
    <property type="entry name" value="Transferase(Phosphotransferase) domain 1"/>
    <property type="match status" value="1"/>
</dbReference>
<feature type="domain" description="Protein kinase" evidence="1">
    <location>
        <begin position="52"/>
        <end position="331"/>
    </location>
</feature>
<reference evidence="3" key="1">
    <citation type="journal article" date="2014" name="Genome Announc.">
        <title>Draft genome sequence of the plant-pathogenic soil fungus Rhizoctonia solani anastomosis group 3 strain Rhs1AP.</title>
        <authorList>
            <person name="Cubeta M.A."/>
            <person name="Thomas E."/>
            <person name="Dean R.A."/>
            <person name="Jabaji S."/>
            <person name="Neate S.M."/>
            <person name="Tavantzis S."/>
            <person name="Toda T."/>
            <person name="Vilgalys R."/>
            <person name="Bharathan N."/>
            <person name="Fedorova-Abrams N."/>
            <person name="Pakala S.B."/>
            <person name="Pakala S.M."/>
            <person name="Zafar N."/>
            <person name="Joardar V."/>
            <person name="Losada L."/>
            <person name="Nierman W.C."/>
        </authorList>
    </citation>
    <scope>NUCLEOTIDE SEQUENCE [LARGE SCALE GENOMIC DNA]</scope>
    <source>
        <strain evidence="3">AG-3</strain>
    </source>
</reference>
<comment type="caution">
    <text evidence="2">The sequence shown here is derived from an EMBL/GenBank/DDBJ whole genome shotgun (WGS) entry which is preliminary data.</text>
</comment>
<protein>
    <submittedName>
        <fullName evidence="2">Tyrosine kinase catalytic domain protein</fullName>
    </submittedName>
</protein>
<dbReference type="SUPFAM" id="SSF56112">
    <property type="entry name" value="Protein kinase-like (PK-like)"/>
    <property type="match status" value="1"/>
</dbReference>
<proteinExistence type="predicted"/>
<dbReference type="InterPro" id="IPR001245">
    <property type="entry name" value="Ser-Thr/Tyr_kinase_cat_dom"/>
</dbReference>
<dbReference type="Proteomes" id="UP000030108">
    <property type="component" value="Unassembled WGS sequence"/>
</dbReference>
<name>X8ITM4_9AGAM</name>
<evidence type="ECO:0000313" key="2">
    <source>
        <dbReference type="EMBL" id="EUC53478.1"/>
    </source>
</evidence>
<dbReference type="Pfam" id="PF07714">
    <property type="entry name" value="PK_Tyr_Ser-Thr"/>
    <property type="match status" value="1"/>
</dbReference>
<dbReference type="GO" id="GO:0005524">
    <property type="term" value="F:ATP binding"/>
    <property type="evidence" value="ECO:0007669"/>
    <property type="project" value="InterPro"/>
</dbReference>